<dbReference type="EMBL" id="MLHL01000002">
    <property type="protein sequence ID" value="OOF51453.1"/>
    <property type="molecule type" value="Genomic_DNA"/>
</dbReference>
<sequence>MANRQKAISYFENFAISLENIEQKIRLLLTLDMESELYQYQHRKFIKMLTRASTNLRLFQESLKQNHNIPDEYCQCITSFTHQFTRLFLMTKHLPDNALVQFNRLAFSPLKETVTHIIDLS</sequence>
<reference evidence="3 4" key="1">
    <citation type="submission" date="2016-10" db="EMBL/GenBank/DDBJ databases">
        <title>Rodentibacter gen. nov. and new species.</title>
        <authorList>
            <person name="Christensen H."/>
        </authorList>
    </citation>
    <scope>NUCLEOTIDE SEQUENCE [LARGE SCALE GENOMIC DNA]</scope>
    <source>
        <strain evidence="1 3">H1983213011</strain>
        <strain evidence="2 4">H1987082031</strain>
    </source>
</reference>
<dbReference type="RefSeq" id="WP_077420055.1">
    <property type="nucleotide sequence ID" value="NZ_MLHK01000005.1"/>
</dbReference>
<keyword evidence="4" id="KW-1185">Reference proteome</keyword>
<dbReference type="Proteomes" id="UP000188728">
    <property type="component" value="Unassembled WGS sequence"/>
</dbReference>
<name>A0A1V3IXI9_9PAST</name>
<evidence type="ECO:0000313" key="3">
    <source>
        <dbReference type="Proteomes" id="UP000188728"/>
    </source>
</evidence>
<comment type="caution">
    <text evidence="1">The sequence shown here is derived from an EMBL/GenBank/DDBJ whole genome shotgun (WGS) entry which is preliminary data.</text>
</comment>
<evidence type="ECO:0000313" key="2">
    <source>
        <dbReference type="EMBL" id="OOF51453.1"/>
    </source>
</evidence>
<dbReference type="AlphaFoldDB" id="A0A1V3IXI9"/>
<evidence type="ECO:0000313" key="4">
    <source>
        <dbReference type="Proteomes" id="UP000189161"/>
    </source>
</evidence>
<proteinExistence type="predicted"/>
<dbReference type="EMBL" id="MLHK01000005">
    <property type="protein sequence ID" value="OOF47072.1"/>
    <property type="molecule type" value="Genomic_DNA"/>
</dbReference>
<evidence type="ECO:0000313" key="1">
    <source>
        <dbReference type="EMBL" id="OOF47072.1"/>
    </source>
</evidence>
<accession>A0A1V3J7V5</accession>
<accession>A0A1V3IXI9</accession>
<organism evidence="1 3">
    <name type="scientific">Rodentibacter trehalosifermentans</name>
    <dbReference type="NCBI Taxonomy" id="1908263"/>
    <lineage>
        <taxon>Bacteria</taxon>
        <taxon>Pseudomonadati</taxon>
        <taxon>Pseudomonadota</taxon>
        <taxon>Gammaproteobacteria</taxon>
        <taxon>Pasteurellales</taxon>
        <taxon>Pasteurellaceae</taxon>
        <taxon>Rodentibacter</taxon>
    </lineage>
</organism>
<dbReference type="Proteomes" id="UP000189161">
    <property type="component" value="Unassembled WGS sequence"/>
</dbReference>
<gene>
    <name evidence="1" type="ORF">BKK51_00745</name>
    <name evidence="2" type="ORF">BKK52_00070</name>
</gene>
<protein>
    <submittedName>
        <fullName evidence="1">Uncharacterized protein</fullName>
    </submittedName>
</protein>